<protein>
    <recommendedName>
        <fullName evidence="5">DUF11 domain-containing protein</fullName>
    </recommendedName>
</protein>
<dbReference type="Proteomes" id="UP001461960">
    <property type="component" value="Unassembled WGS sequence"/>
</dbReference>
<gene>
    <name evidence="3" type="ORF">AAIR29_03755</name>
</gene>
<evidence type="ECO:0000313" key="4">
    <source>
        <dbReference type="Proteomes" id="UP001461960"/>
    </source>
</evidence>
<name>A0ABU9X5R1_9GAMM</name>
<evidence type="ECO:0000259" key="1">
    <source>
        <dbReference type="Pfam" id="PF01345"/>
    </source>
</evidence>
<dbReference type="Pfam" id="PF20674">
    <property type="entry name" value="SpaA_3"/>
    <property type="match status" value="1"/>
</dbReference>
<organism evidence="3 4">
    <name type="scientific">Psychrobacter saeujeotis</name>
    <dbReference type="NCBI Taxonomy" id="3143436"/>
    <lineage>
        <taxon>Bacteria</taxon>
        <taxon>Pseudomonadati</taxon>
        <taxon>Pseudomonadota</taxon>
        <taxon>Gammaproteobacteria</taxon>
        <taxon>Moraxellales</taxon>
        <taxon>Moraxellaceae</taxon>
        <taxon>Psychrobacter</taxon>
    </lineage>
</organism>
<sequence length="981" mass="105002">MYQVQRFLDSISNCSFSHYMYRIVALTTFIAFWLMSNLSFALEPNPGAICPSSTVQGKFADNDYANLLSSYNNNNYVAIAGTPANTIPLSVNMNISQTKNSTVTPSIGSTYLHVDKTGNDKNLTTTAITLSFRNSSNATPLYLSNVALSIFDIDRSIPNTNNGRGWSDKVTITGKTASGDIIANKTFGGSNITNSQNIFFPNKDVQCSTVLDTSCQASISFSQPVDSVTMSYGHTDEVRKPSNQDIDFRVDNYCYTPPLSYDISKTDGINSIGTNNTTNYIIKVTNTGSTTLNDIILKDPIVSGLSKRSSITCDTTDTSNSCTTVPTVSQLEGAGFTIPSIAVGKSYSIRIPTFVSASTGSTVTNTATISHTTLSTKSASDSNTVTSIFDGGSTTTPATCSSGHQMYYFGANKPAGAIQPSNISWANGSVSNEYTFNGIKFKLAFSEIEHLLSGYPSYGSNSNATENALNMFHSSQRAAINHKLTATIDRPVSKYGFVVQDLDTNEIGKYIESMSLVTAGGLLSKYRNDYFSFSNSNRTISGTQWNNCSTSNSCNFNVDWGYNSANTPFVVTHGNTYSEASTTSSTGNHLMGYSDFYFCLAPPKLIVKKALNGNRIHDTDSKRDQFEIKVTGGSITANSFTTTGTGATINNDSSKVLSLAESTNYTITERVMNGSTLGDISHYNATYTCTNATTNSTTVIPTAAMQYDATAKTRSFTIANTTYGDEITCTITNSPASYTFSGIVFNDNGGITDAQADVRNANFLNGTYNNANYFNGLFDTATETGIAGSTVSLVNCTNASTVYATKAVENSGSTTGKYQITVASSTLAGNNPVCLVEINNATNPAYPIRTTTEKQSITLIADSYSYTNNDFGRVIANNAALVLEKEQAANNCTFTNFTSLTYSKNPLSSSTSGIGTDIKPGQCIAYKITATNRANIAIDNFVMRDVLQRNDPNNPADPTVTSVLAAPTRASGIFNDGLSNG</sequence>
<proteinExistence type="predicted"/>
<evidence type="ECO:0000313" key="3">
    <source>
        <dbReference type="EMBL" id="MEN2750740.1"/>
    </source>
</evidence>
<dbReference type="InterPro" id="IPR048834">
    <property type="entry name" value="SpaA_pre-album"/>
</dbReference>
<dbReference type="InterPro" id="IPR001434">
    <property type="entry name" value="OmcB-like_DUF11"/>
</dbReference>
<accession>A0ABU9X5R1</accession>
<reference evidence="3 4" key="1">
    <citation type="submission" date="2024-05" db="EMBL/GenBank/DDBJ databases">
        <authorList>
            <person name="Kim H.-Y."/>
            <person name="Kim E."/>
            <person name="Cai Y."/>
            <person name="Yang S.-M."/>
            <person name="Lee W."/>
        </authorList>
    </citation>
    <scope>NUCLEOTIDE SEQUENCE [LARGE SCALE GENOMIC DNA]</scope>
    <source>
        <strain evidence="3 4">FBL11</strain>
    </source>
</reference>
<evidence type="ECO:0000259" key="2">
    <source>
        <dbReference type="Pfam" id="PF20674"/>
    </source>
</evidence>
<dbReference type="RefSeq" id="WP_299216123.1">
    <property type="nucleotide sequence ID" value="NZ_JBDGHN010000002.1"/>
</dbReference>
<feature type="domain" description="SpaA-like prealbumin fold" evidence="2">
    <location>
        <begin position="605"/>
        <end position="735"/>
    </location>
</feature>
<dbReference type="EMBL" id="JBDGHN010000002">
    <property type="protein sequence ID" value="MEN2750740.1"/>
    <property type="molecule type" value="Genomic_DNA"/>
</dbReference>
<keyword evidence="4" id="KW-1185">Reference proteome</keyword>
<feature type="domain" description="DUF11" evidence="1">
    <location>
        <begin position="263"/>
        <end position="386"/>
    </location>
</feature>
<evidence type="ECO:0008006" key="5">
    <source>
        <dbReference type="Google" id="ProtNLM"/>
    </source>
</evidence>
<dbReference type="Pfam" id="PF01345">
    <property type="entry name" value="DUF11"/>
    <property type="match status" value="1"/>
</dbReference>
<comment type="caution">
    <text evidence="3">The sequence shown here is derived from an EMBL/GenBank/DDBJ whole genome shotgun (WGS) entry which is preliminary data.</text>
</comment>